<gene>
    <name evidence="1" type="ORF">NOO_LOCUS13502</name>
</gene>
<protein>
    <submittedName>
        <fullName evidence="3">Glutamine synthetase</fullName>
    </submittedName>
</protein>
<name>A0A182EZ93_ONCOC</name>
<accession>A0A182EZ93</accession>
<evidence type="ECO:0000313" key="2">
    <source>
        <dbReference type="Proteomes" id="UP000271087"/>
    </source>
</evidence>
<dbReference type="AlphaFoldDB" id="A0A182EZ93"/>
<sequence>MVGVVKRTLQRVGKNLLEEGEFTALITEVEFLVNERPLVDYERDREQVFCPGDFLWPGYNDAKNSLEYENNLHEKEKMGRVKKLIDGKEGRCRSAVVRMSNGIRLTRAIG</sequence>
<dbReference type="OrthoDB" id="5871302at2759"/>
<reference evidence="3" key="1">
    <citation type="submission" date="2016-06" db="UniProtKB">
        <authorList>
            <consortium name="WormBaseParasite"/>
        </authorList>
    </citation>
    <scope>IDENTIFICATION</scope>
</reference>
<dbReference type="EMBL" id="UYRW01015881">
    <property type="protein sequence ID" value="VDN02567.1"/>
    <property type="molecule type" value="Genomic_DNA"/>
</dbReference>
<evidence type="ECO:0000313" key="1">
    <source>
        <dbReference type="EMBL" id="VDN02567.1"/>
    </source>
</evidence>
<proteinExistence type="predicted"/>
<organism evidence="3">
    <name type="scientific">Onchocerca ochengi</name>
    <name type="common">Filarial nematode worm</name>
    <dbReference type="NCBI Taxonomy" id="42157"/>
    <lineage>
        <taxon>Eukaryota</taxon>
        <taxon>Metazoa</taxon>
        <taxon>Ecdysozoa</taxon>
        <taxon>Nematoda</taxon>
        <taxon>Chromadorea</taxon>
        <taxon>Rhabditida</taxon>
        <taxon>Spirurina</taxon>
        <taxon>Spiruromorpha</taxon>
        <taxon>Filarioidea</taxon>
        <taxon>Onchocercidae</taxon>
        <taxon>Onchocerca</taxon>
    </lineage>
</organism>
<dbReference type="Proteomes" id="UP000271087">
    <property type="component" value="Unassembled WGS sequence"/>
</dbReference>
<keyword evidence="2" id="KW-1185">Reference proteome</keyword>
<evidence type="ECO:0000313" key="3">
    <source>
        <dbReference type="WBParaSite" id="nOo.2.0.1.t13502-RA"/>
    </source>
</evidence>
<dbReference type="WBParaSite" id="nOo.2.0.1.t13502-RA">
    <property type="protein sequence ID" value="nOo.2.0.1.t13502-RA"/>
    <property type="gene ID" value="nOo.2.0.1.g13502"/>
</dbReference>
<reference evidence="1 2" key="2">
    <citation type="submission" date="2018-08" db="EMBL/GenBank/DDBJ databases">
        <authorList>
            <person name="Laetsch R D."/>
            <person name="Stevens L."/>
            <person name="Kumar S."/>
            <person name="Blaxter L. M."/>
        </authorList>
    </citation>
    <scope>NUCLEOTIDE SEQUENCE [LARGE SCALE GENOMIC DNA]</scope>
</reference>